<dbReference type="Proteomes" id="UP001155220">
    <property type="component" value="Unassembled WGS sequence"/>
</dbReference>
<dbReference type="RefSeq" id="WP_253963661.1">
    <property type="nucleotide sequence ID" value="NZ_JALHBS010000034.1"/>
</dbReference>
<proteinExistence type="predicted"/>
<evidence type="ECO:0000256" key="1">
    <source>
        <dbReference type="SAM" id="MobiDB-lite"/>
    </source>
</evidence>
<name>A0A9X2KHM9_9HYPH</name>
<gene>
    <name evidence="3" type="ORF">MJ956_06465</name>
</gene>
<keyword evidence="2" id="KW-1133">Transmembrane helix</keyword>
<keyword evidence="4" id="KW-1185">Reference proteome</keyword>
<keyword evidence="2" id="KW-0812">Transmembrane</keyword>
<reference evidence="3" key="1">
    <citation type="submission" date="2022-03" db="EMBL/GenBank/DDBJ databases">
        <title>Aurantimonas Liuensis sp. Nov., isolated from the hadal seawater of the Mariana Trench.</title>
        <authorList>
            <person name="Liu R."/>
        </authorList>
    </citation>
    <scope>NUCLEOTIDE SEQUENCE</scope>
    <source>
        <strain evidence="3">LRZ36</strain>
    </source>
</reference>
<organism evidence="3 4">
    <name type="scientific">Aurantimonas marianensis</name>
    <dbReference type="NCBI Taxonomy" id="2920428"/>
    <lineage>
        <taxon>Bacteria</taxon>
        <taxon>Pseudomonadati</taxon>
        <taxon>Pseudomonadota</taxon>
        <taxon>Alphaproteobacteria</taxon>
        <taxon>Hyphomicrobiales</taxon>
        <taxon>Aurantimonadaceae</taxon>
        <taxon>Aurantimonas</taxon>
    </lineage>
</organism>
<dbReference type="EMBL" id="JALHBS010000034">
    <property type="protein sequence ID" value="MCP3054792.1"/>
    <property type="molecule type" value="Genomic_DNA"/>
</dbReference>
<protein>
    <submittedName>
        <fullName evidence="3">Uncharacterized protein</fullName>
    </submittedName>
</protein>
<accession>A0A9X2KHM9</accession>
<feature type="compositionally biased region" description="Polar residues" evidence="1">
    <location>
        <begin position="11"/>
        <end position="20"/>
    </location>
</feature>
<comment type="caution">
    <text evidence="3">The sequence shown here is derived from an EMBL/GenBank/DDBJ whole genome shotgun (WGS) entry which is preliminary data.</text>
</comment>
<feature type="transmembrane region" description="Helical" evidence="2">
    <location>
        <begin position="28"/>
        <end position="47"/>
    </location>
</feature>
<keyword evidence="2" id="KW-0472">Membrane</keyword>
<evidence type="ECO:0000313" key="3">
    <source>
        <dbReference type="EMBL" id="MCP3054792.1"/>
    </source>
</evidence>
<dbReference type="AlphaFoldDB" id="A0A9X2KHM9"/>
<sequence length="48" mass="5009">MSGTRAREGISLSSLPPQEGNTLVMNSIIYLVGLIVVVLVILSLLGLA</sequence>
<evidence type="ECO:0000256" key="2">
    <source>
        <dbReference type="SAM" id="Phobius"/>
    </source>
</evidence>
<evidence type="ECO:0000313" key="4">
    <source>
        <dbReference type="Proteomes" id="UP001155220"/>
    </source>
</evidence>
<feature type="region of interest" description="Disordered" evidence="1">
    <location>
        <begin position="1"/>
        <end position="20"/>
    </location>
</feature>